<accession>A0A656D1N2</accession>
<reference evidence="2 3" key="1">
    <citation type="submission" date="2015-11" db="EMBL/GenBank/DDBJ databases">
        <authorList>
            <person name="Varghese N."/>
        </authorList>
    </citation>
    <scope>NUCLEOTIDE SEQUENCE [LARGE SCALE GENOMIC DNA]</scope>
    <source>
        <strain evidence="2 3">JGI-24</strain>
    </source>
</reference>
<dbReference type="InterPro" id="IPR008571">
    <property type="entry name" value="HerA-like"/>
</dbReference>
<organism evidence="2 3">
    <name type="scientific">Kryptobacter tengchongensis</name>
    <dbReference type="NCBI Taxonomy" id="1643429"/>
    <lineage>
        <taxon>Bacteria</taxon>
        <taxon>Pseudomonadati</taxon>
        <taxon>Candidatus Kryptoniota</taxon>
        <taxon>Candidatus Kryptobacter</taxon>
    </lineage>
</organism>
<dbReference type="InterPro" id="IPR002789">
    <property type="entry name" value="HerA_central"/>
</dbReference>
<evidence type="ECO:0000313" key="3">
    <source>
        <dbReference type="Proteomes" id="UP000243065"/>
    </source>
</evidence>
<feature type="domain" description="Helicase HerA central" evidence="1">
    <location>
        <begin position="183"/>
        <end position="265"/>
    </location>
</feature>
<dbReference type="Proteomes" id="UP000243065">
    <property type="component" value="Unassembled WGS sequence"/>
</dbReference>
<dbReference type="RefSeq" id="WP_320409905.1">
    <property type="nucleotide sequence ID" value="NZ_CZVU01000003.1"/>
</dbReference>
<dbReference type="Pfam" id="PF01935">
    <property type="entry name" value="DUF87"/>
    <property type="match status" value="1"/>
</dbReference>
<dbReference type="InterPro" id="IPR027417">
    <property type="entry name" value="P-loop_NTPase"/>
</dbReference>
<gene>
    <name evidence="2" type="ORF">JGI24_00123</name>
</gene>
<proteinExistence type="predicted"/>
<dbReference type="PANTHER" id="PTHR42957:SF1">
    <property type="entry name" value="HELICASE MJ1565-RELATED"/>
    <property type="match status" value="1"/>
</dbReference>
<dbReference type="Gene3D" id="3.40.50.300">
    <property type="entry name" value="P-loop containing nucleotide triphosphate hydrolases"/>
    <property type="match status" value="1"/>
</dbReference>
<evidence type="ECO:0000259" key="1">
    <source>
        <dbReference type="Pfam" id="PF01935"/>
    </source>
</evidence>
<protein>
    <recommendedName>
        <fullName evidence="1">Helicase HerA central domain-containing protein</fullName>
    </recommendedName>
</protein>
<sequence>MNEQRTNIEQLISTSERIGTIGSPSSTSELSLDILGTAVSKKLVGELALFKFSQDSKPHYALGQITEIQLRNIWLEDPTMRSLARQRGQVNPVSGQQDTHLDQMTISAVFSDESNRFEPSILGTVPATGTPIYLATDQILDKLLERYRDEIFYLGHVYGSTPKLPLWFKHFGTGPHGAGEAYHIGIFGKTGSGKSVLAKMILLAYARYPEMAIFVIDPQGEFSKDINEQIPMEGFPLDLRNILNRLNKNVVSISVRNLVLDRWDLFEHILAQSEFFERLAIHTMDKEKISC</sequence>
<evidence type="ECO:0000313" key="2">
    <source>
        <dbReference type="EMBL" id="CUS96552.1"/>
    </source>
</evidence>
<dbReference type="EMBL" id="CZVU01000003">
    <property type="protein sequence ID" value="CUS96552.1"/>
    <property type="molecule type" value="Genomic_DNA"/>
</dbReference>
<keyword evidence="3" id="KW-1185">Reference proteome</keyword>
<name>A0A656D1N2_KRYT1</name>
<dbReference type="SUPFAM" id="SSF52540">
    <property type="entry name" value="P-loop containing nucleoside triphosphate hydrolases"/>
    <property type="match status" value="1"/>
</dbReference>
<dbReference type="AlphaFoldDB" id="A0A656D1N2"/>
<dbReference type="PANTHER" id="PTHR42957">
    <property type="entry name" value="HELICASE MJ1565-RELATED"/>
    <property type="match status" value="1"/>
</dbReference>